<accession>A0AAV1LPD4</accession>
<dbReference type="PANTHER" id="PTHR33332">
    <property type="entry name" value="REVERSE TRANSCRIPTASE DOMAIN-CONTAINING PROTEIN"/>
    <property type="match status" value="1"/>
</dbReference>
<dbReference type="GO" id="GO:0071897">
    <property type="term" value="P:DNA biosynthetic process"/>
    <property type="evidence" value="ECO:0007669"/>
    <property type="project" value="UniProtKB-ARBA"/>
</dbReference>
<comment type="caution">
    <text evidence="2">The sequence shown here is derived from an EMBL/GenBank/DDBJ whole genome shotgun (WGS) entry which is preliminary data.</text>
</comment>
<evidence type="ECO:0000313" key="3">
    <source>
        <dbReference type="Proteomes" id="UP001314205"/>
    </source>
</evidence>
<dbReference type="PROSITE" id="PS50878">
    <property type="entry name" value="RT_POL"/>
    <property type="match status" value="1"/>
</dbReference>
<dbReference type="AlphaFoldDB" id="A0AAV1LPD4"/>
<dbReference type="InterPro" id="IPR000477">
    <property type="entry name" value="RT_dom"/>
</dbReference>
<dbReference type="EMBL" id="CAVLGL010000094">
    <property type="protein sequence ID" value="CAK1597320.1"/>
    <property type="molecule type" value="Genomic_DNA"/>
</dbReference>
<gene>
    <name evidence="2" type="ORF">PARMNEM_LOCUS16560</name>
</gene>
<dbReference type="Pfam" id="PF00078">
    <property type="entry name" value="RVT_1"/>
    <property type="match status" value="1"/>
</dbReference>
<name>A0AAV1LPD4_9NEOP</name>
<protein>
    <recommendedName>
        <fullName evidence="1">Reverse transcriptase domain-containing protein</fullName>
    </recommendedName>
</protein>
<evidence type="ECO:0000259" key="1">
    <source>
        <dbReference type="PROSITE" id="PS50878"/>
    </source>
</evidence>
<dbReference type="CDD" id="cd01650">
    <property type="entry name" value="RT_nLTR_like"/>
    <property type="match status" value="1"/>
</dbReference>
<proteinExistence type="predicted"/>
<keyword evidence="3" id="KW-1185">Reference proteome</keyword>
<dbReference type="InterPro" id="IPR043502">
    <property type="entry name" value="DNA/RNA_pol_sf"/>
</dbReference>
<organism evidence="2 3">
    <name type="scientific">Parnassius mnemosyne</name>
    <name type="common">clouded apollo</name>
    <dbReference type="NCBI Taxonomy" id="213953"/>
    <lineage>
        <taxon>Eukaryota</taxon>
        <taxon>Metazoa</taxon>
        <taxon>Ecdysozoa</taxon>
        <taxon>Arthropoda</taxon>
        <taxon>Hexapoda</taxon>
        <taxon>Insecta</taxon>
        <taxon>Pterygota</taxon>
        <taxon>Neoptera</taxon>
        <taxon>Endopterygota</taxon>
        <taxon>Lepidoptera</taxon>
        <taxon>Glossata</taxon>
        <taxon>Ditrysia</taxon>
        <taxon>Papilionoidea</taxon>
        <taxon>Papilionidae</taxon>
        <taxon>Parnassiinae</taxon>
        <taxon>Parnassini</taxon>
        <taxon>Parnassius</taxon>
        <taxon>Driopa</taxon>
    </lineage>
</organism>
<reference evidence="2 3" key="1">
    <citation type="submission" date="2023-11" db="EMBL/GenBank/DDBJ databases">
        <authorList>
            <person name="Hedman E."/>
            <person name="Englund M."/>
            <person name="Stromberg M."/>
            <person name="Nyberg Akerstrom W."/>
            <person name="Nylinder S."/>
            <person name="Jareborg N."/>
            <person name="Kallberg Y."/>
            <person name="Kronander E."/>
        </authorList>
    </citation>
    <scope>NUCLEOTIDE SEQUENCE [LARGE SCALE GENOMIC DNA]</scope>
</reference>
<evidence type="ECO:0000313" key="2">
    <source>
        <dbReference type="EMBL" id="CAK1597320.1"/>
    </source>
</evidence>
<dbReference type="SUPFAM" id="SSF56672">
    <property type="entry name" value="DNA/RNA polymerases"/>
    <property type="match status" value="1"/>
</dbReference>
<feature type="domain" description="Reverse transcriptase" evidence="1">
    <location>
        <begin position="175"/>
        <end position="458"/>
    </location>
</feature>
<sequence length="648" mass="75683">MCNTKNKLLAIWKQDESNLQNRILYNKYRNKTNKYINYIKNKHIKSQIIANFKNPKKVWDIVNKLCGKLTKSIDEILLNKFKMPAKLISNKFATELQKNIEQTCTSCSTSILKTNTYINEPNVCFRLGKANQYTISTIINKLNENKSAGWDNISAKYIKHVKGKITPIITHLINQSIETCNYPDLLKIGVIRPIHKKGSYDNPNNYRPITILSSIDKVIERYIGDTLSKYLAQNKIINCKQFGFQKNKSTSQLLAKFTNEVNLHLNERRHVIAVFIDFSKAFDVLNYNILFSKLEQNGIQGPALNWFKNYHTNRHTVVKVAGEYSNKVFTSQGTAQGSIIGPSEYLLYVNDMCNIFKDCSIYQFADDTCLITAHNNLFKAQELMQHNYDQLCKWAHDVGLVINTQKTKLMHIHSSYIKYDTQPTIIAHEHSCLHQQYTKCNCNPLEMVDQHMYLGLIIDSKFNWRPHVIHICNKLRAILCNLTILKHKIPYQTLRLLYLALANSIINYGLSSYGRTFKTYIQEIYKIQLKILKAIVPSYVKQLYRHDDSNLFKYCNTLNVYEETKLAVICEEWEQLSKLKKYSRPVTLRKLNRLPTYKIPTYKNIYGKRTWEYLLPSLLNELPLTILNIVKYYKVKIAKRTLKEFLIK</sequence>
<dbReference type="Proteomes" id="UP001314205">
    <property type="component" value="Unassembled WGS sequence"/>
</dbReference>